<dbReference type="Ensembl" id="ENSCRFT00000020662.1">
    <property type="protein sequence ID" value="ENSCRFP00000019998.1"/>
    <property type="gene ID" value="ENSCRFG00000014956.1"/>
</dbReference>
<proteinExistence type="predicted"/>
<name>A0A8C3RFI3_9PASS</name>
<sequence length="219" mass="24356">NSEYSLNQTPLTTGRVGRPWHRSKEIPPNHHPHHGPGLRELGQGCPRASPHGSSVGKSSLLPGPQRKLFSLKRSPKALPCFCSASNHHDFSRNFPMERVSRPWQGLPREVWSAHPWRCPRKGWRWHSGLWAGDKVGIWHRLDLMTLEVFSNLRDSGIYSMAPLCLGKEVGTLPPEVPRGKACCWTCKVQKAEHCPHSPGGKSVFPVLAKAAEVALPGSR</sequence>
<evidence type="ECO:0000313" key="2">
    <source>
        <dbReference type="Ensembl" id="ENSCRFP00000019998.1"/>
    </source>
</evidence>
<keyword evidence="3" id="KW-1185">Reference proteome</keyword>
<reference evidence="2" key="2">
    <citation type="submission" date="2025-09" db="UniProtKB">
        <authorList>
            <consortium name="Ensembl"/>
        </authorList>
    </citation>
    <scope>IDENTIFICATION</scope>
</reference>
<dbReference type="AlphaFoldDB" id="A0A8C3RFI3"/>
<evidence type="ECO:0000256" key="1">
    <source>
        <dbReference type="SAM" id="MobiDB-lite"/>
    </source>
</evidence>
<accession>A0A8C3RFI3</accession>
<evidence type="ECO:0000313" key="3">
    <source>
        <dbReference type="Proteomes" id="UP000694396"/>
    </source>
</evidence>
<organism evidence="2 3">
    <name type="scientific">Cyanoderma ruficeps</name>
    <name type="common">rufous-capped babbler</name>
    <dbReference type="NCBI Taxonomy" id="181631"/>
    <lineage>
        <taxon>Eukaryota</taxon>
        <taxon>Metazoa</taxon>
        <taxon>Chordata</taxon>
        <taxon>Craniata</taxon>
        <taxon>Vertebrata</taxon>
        <taxon>Euteleostomi</taxon>
        <taxon>Archelosauria</taxon>
        <taxon>Archosauria</taxon>
        <taxon>Dinosauria</taxon>
        <taxon>Saurischia</taxon>
        <taxon>Theropoda</taxon>
        <taxon>Coelurosauria</taxon>
        <taxon>Aves</taxon>
        <taxon>Neognathae</taxon>
        <taxon>Neoaves</taxon>
        <taxon>Telluraves</taxon>
        <taxon>Australaves</taxon>
        <taxon>Passeriformes</taxon>
        <taxon>Sylvioidea</taxon>
        <taxon>Timaliidae</taxon>
        <taxon>Cyanoderma</taxon>
    </lineage>
</organism>
<feature type="compositionally biased region" description="Polar residues" evidence="1">
    <location>
        <begin position="1"/>
        <end position="12"/>
    </location>
</feature>
<protein>
    <submittedName>
        <fullName evidence="2">Uncharacterized protein</fullName>
    </submittedName>
</protein>
<reference evidence="2" key="1">
    <citation type="submission" date="2025-08" db="UniProtKB">
        <authorList>
            <consortium name="Ensembl"/>
        </authorList>
    </citation>
    <scope>IDENTIFICATION</scope>
</reference>
<feature type="region of interest" description="Disordered" evidence="1">
    <location>
        <begin position="1"/>
        <end position="62"/>
    </location>
</feature>
<dbReference type="Proteomes" id="UP000694396">
    <property type="component" value="Unplaced"/>
</dbReference>